<evidence type="ECO:0000313" key="3">
    <source>
        <dbReference type="Proteomes" id="UP001057375"/>
    </source>
</evidence>
<sequence>MQIEEEGEDDEDEEEEGDDEEEEEANKFKPQSHLTQPYLTTMSFATAILSSHFPLYSTFSEYFGTSDPVLLHDYNLTVRGDARNVVVYHGEKYSFRSKASLDRFLEKPDFYCTPPIVHPTPIIRLAVQCEDSSTALDMAYQIQNYIVSLAKSSQESKYRHITDVDDVYCSISGYSSVKCDNNSKEDTLKSVLKRSLKNQQKASHITSNQMSSLNTLLKSFALPSHISLNSIVIFQRNQNECPSSFSQRLEEYIKLEKANISIIILVNPLETERDDTVGTDMQFILNLSEAEVFRLMHGEEKKKSGEIEDVNEEEEAEDDDEEEEGAVKKLPTELTIDDDDMMTIDERDYADSTDCMYLLDSELWVLRYVDVRGATKKPEGEEEEEEMEEDD</sequence>
<evidence type="ECO:0000313" key="2">
    <source>
        <dbReference type="EMBL" id="GKT27487.1"/>
    </source>
</evidence>
<feature type="region of interest" description="Disordered" evidence="1">
    <location>
        <begin position="301"/>
        <end position="334"/>
    </location>
</feature>
<organism evidence="2 3">
    <name type="scientific">Aduncisulcus paluster</name>
    <dbReference type="NCBI Taxonomy" id="2918883"/>
    <lineage>
        <taxon>Eukaryota</taxon>
        <taxon>Metamonada</taxon>
        <taxon>Carpediemonas-like organisms</taxon>
        <taxon>Aduncisulcus</taxon>
    </lineage>
</organism>
<evidence type="ECO:0000256" key="1">
    <source>
        <dbReference type="SAM" id="MobiDB-lite"/>
    </source>
</evidence>
<keyword evidence="3" id="KW-1185">Reference proteome</keyword>
<dbReference type="EMBL" id="BQXS01012746">
    <property type="protein sequence ID" value="GKT27487.1"/>
    <property type="molecule type" value="Genomic_DNA"/>
</dbReference>
<proteinExistence type="predicted"/>
<comment type="caution">
    <text evidence="2">The sequence shown here is derived from an EMBL/GenBank/DDBJ whole genome shotgun (WGS) entry which is preliminary data.</text>
</comment>
<feature type="non-terminal residue" evidence="2">
    <location>
        <position position="391"/>
    </location>
</feature>
<feature type="region of interest" description="Disordered" evidence="1">
    <location>
        <begin position="1"/>
        <end position="32"/>
    </location>
</feature>
<protein>
    <submittedName>
        <fullName evidence="2">Uncharacterized protein</fullName>
    </submittedName>
</protein>
<reference evidence="2" key="1">
    <citation type="submission" date="2022-03" db="EMBL/GenBank/DDBJ databases">
        <title>Draft genome sequence of Aduncisulcus paluster, a free-living microaerophilic Fornicata.</title>
        <authorList>
            <person name="Yuyama I."/>
            <person name="Kume K."/>
            <person name="Tamura T."/>
            <person name="Inagaki Y."/>
            <person name="Hashimoto T."/>
        </authorList>
    </citation>
    <scope>NUCLEOTIDE SEQUENCE</scope>
    <source>
        <strain evidence="2">NY0171</strain>
    </source>
</reference>
<accession>A0ABQ5K6J3</accession>
<feature type="compositionally biased region" description="Acidic residues" evidence="1">
    <location>
        <begin position="1"/>
        <end position="24"/>
    </location>
</feature>
<feature type="compositionally biased region" description="Acidic residues" evidence="1">
    <location>
        <begin position="307"/>
        <end position="324"/>
    </location>
</feature>
<name>A0ABQ5K6J3_9EUKA</name>
<dbReference type="Proteomes" id="UP001057375">
    <property type="component" value="Unassembled WGS sequence"/>
</dbReference>
<gene>
    <name evidence="2" type="ORF">ADUPG1_013865</name>
</gene>